<comment type="caution">
    <text evidence="2">The sequence shown here is derived from an EMBL/GenBank/DDBJ whole genome shotgun (WGS) entry which is preliminary data.</text>
</comment>
<evidence type="ECO:0000313" key="2">
    <source>
        <dbReference type="EMBL" id="GFR19516.1"/>
    </source>
</evidence>
<evidence type="ECO:0000313" key="3">
    <source>
        <dbReference type="Proteomes" id="UP000887116"/>
    </source>
</evidence>
<keyword evidence="3" id="KW-1185">Reference proteome</keyword>
<proteinExistence type="predicted"/>
<sequence length="93" mass="10181">MVDLRHCEVESVLWSTEGGLLLVIAINSESGIRTNESEEAHGKLINSVGSLSETFPPFWLMIAYCVVSGGAVTLSRRKDTACHLQSNGRDEIF</sequence>
<evidence type="ECO:0000256" key="1">
    <source>
        <dbReference type="SAM" id="Phobius"/>
    </source>
</evidence>
<reference evidence="2" key="1">
    <citation type="submission" date="2020-07" db="EMBL/GenBank/DDBJ databases">
        <title>Multicomponent nature underlies the extraordinary mechanical properties of spider dragline silk.</title>
        <authorList>
            <person name="Kono N."/>
            <person name="Nakamura H."/>
            <person name="Mori M."/>
            <person name="Yoshida Y."/>
            <person name="Ohtoshi R."/>
            <person name="Malay A.D."/>
            <person name="Moran D.A.P."/>
            <person name="Tomita M."/>
            <person name="Numata K."/>
            <person name="Arakawa K."/>
        </authorList>
    </citation>
    <scope>NUCLEOTIDE SEQUENCE</scope>
</reference>
<feature type="transmembrane region" description="Helical" evidence="1">
    <location>
        <begin position="58"/>
        <end position="75"/>
    </location>
</feature>
<dbReference type="Proteomes" id="UP000887116">
    <property type="component" value="Unassembled WGS sequence"/>
</dbReference>
<gene>
    <name evidence="2" type="ORF">TNCT_73251</name>
</gene>
<organism evidence="2 3">
    <name type="scientific">Trichonephila clavata</name>
    <name type="common">Joro spider</name>
    <name type="synonym">Nephila clavata</name>
    <dbReference type="NCBI Taxonomy" id="2740835"/>
    <lineage>
        <taxon>Eukaryota</taxon>
        <taxon>Metazoa</taxon>
        <taxon>Ecdysozoa</taxon>
        <taxon>Arthropoda</taxon>
        <taxon>Chelicerata</taxon>
        <taxon>Arachnida</taxon>
        <taxon>Araneae</taxon>
        <taxon>Araneomorphae</taxon>
        <taxon>Entelegynae</taxon>
        <taxon>Araneoidea</taxon>
        <taxon>Nephilidae</taxon>
        <taxon>Trichonephila</taxon>
    </lineage>
</organism>
<protein>
    <submittedName>
        <fullName evidence="2">Uncharacterized protein</fullName>
    </submittedName>
</protein>
<dbReference type="AlphaFoldDB" id="A0A8X6H913"/>
<keyword evidence="1" id="KW-0812">Transmembrane</keyword>
<keyword evidence="1" id="KW-0472">Membrane</keyword>
<dbReference type="EMBL" id="BMAO01017946">
    <property type="protein sequence ID" value="GFR19516.1"/>
    <property type="molecule type" value="Genomic_DNA"/>
</dbReference>
<name>A0A8X6H913_TRICU</name>
<accession>A0A8X6H913</accession>
<keyword evidence="1" id="KW-1133">Transmembrane helix</keyword>